<feature type="transmembrane region" description="Helical" evidence="1">
    <location>
        <begin position="108"/>
        <end position="128"/>
    </location>
</feature>
<reference evidence="2 4" key="1">
    <citation type="journal article" date="2019" name="Nat. Med.">
        <title>A library of human gut bacterial isolates paired with longitudinal multiomics data enables mechanistic microbiome research.</title>
        <authorList>
            <person name="Poyet M."/>
            <person name="Groussin M."/>
            <person name="Gibbons S.M."/>
            <person name="Avila-Pacheco J."/>
            <person name="Jiang X."/>
            <person name="Kearney S.M."/>
            <person name="Perrotta A.R."/>
            <person name="Berdy B."/>
            <person name="Zhao S."/>
            <person name="Lieberman T.D."/>
            <person name="Swanson P.K."/>
            <person name="Smith M."/>
            <person name="Roesemann S."/>
            <person name="Alexander J.E."/>
            <person name="Rich S.A."/>
            <person name="Livny J."/>
            <person name="Vlamakis H."/>
            <person name="Clish C."/>
            <person name="Bullock K."/>
            <person name="Deik A."/>
            <person name="Scott J."/>
            <person name="Pierce K.A."/>
            <person name="Xavier R.J."/>
            <person name="Alm E.J."/>
        </authorList>
    </citation>
    <scope>NUCLEOTIDE SEQUENCE [LARGE SCALE GENOMIC DNA]</scope>
    <source>
        <strain evidence="2 4">BIOML-A2</strain>
    </source>
</reference>
<sequence length="207" mass="22516">MASNFFREDNPYNVVMSTIGDLAMLSVAWFVGSIPIVTIGISTSAACEVARTMQEARDHGIFRGYIAAFRRRIGTNFALSLIIAAVWALAAFDLRFLSMQHGGDTISLVYGVTVAVFAILGVMLAFVLPLSGRSKLSVTEQIRQSFKLAVLKPLVAIAVFALDVLPIVLLATVPGAIIWVPLLWIIVASGGSFWLQILMIRKAFKLE</sequence>
<keyword evidence="1" id="KW-0472">Membrane</keyword>
<dbReference type="RefSeq" id="WP_034522761.1">
    <property type="nucleotide sequence ID" value="NZ_CACRSP010000009.1"/>
</dbReference>
<feature type="transmembrane region" description="Helical" evidence="1">
    <location>
        <begin position="22"/>
        <end position="47"/>
    </location>
</feature>
<keyword evidence="1" id="KW-0812">Transmembrane</keyword>
<protein>
    <submittedName>
        <fullName evidence="2">YesL family protein</fullName>
    </submittedName>
</protein>
<feature type="transmembrane region" description="Helical" evidence="1">
    <location>
        <begin position="149"/>
        <end position="171"/>
    </location>
</feature>
<feature type="transmembrane region" description="Helical" evidence="1">
    <location>
        <begin position="77"/>
        <end position="96"/>
    </location>
</feature>
<dbReference type="Proteomes" id="UP000429211">
    <property type="component" value="Unassembled WGS sequence"/>
</dbReference>
<dbReference type="EMBL" id="CACRSP010000009">
    <property type="protein sequence ID" value="VYT13877.1"/>
    <property type="molecule type" value="Genomic_DNA"/>
</dbReference>
<evidence type="ECO:0000256" key="1">
    <source>
        <dbReference type="SAM" id="Phobius"/>
    </source>
</evidence>
<dbReference type="Pfam" id="PF04854">
    <property type="entry name" value="DUF624"/>
    <property type="match status" value="1"/>
</dbReference>
<name>A0A6N2U8W4_9BIFI</name>
<proteinExistence type="predicted"/>
<feature type="transmembrane region" description="Helical" evidence="1">
    <location>
        <begin position="177"/>
        <end position="200"/>
    </location>
</feature>
<evidence type="ECO:0000313" key="2">
    <source>
        <dbReference type="EMBL" id="KAB7461698.1"/>
    </source>
</evidence>
<evidence type="ECO:0000313" key="4">
    <source>
        <dbReference type="Proteomes" id="UP000429211"/>
    </source>
</evidence>
<keyword evidence="1" id="KW-1133">Transmembrane helix</keyword>
<dbReference type="AlphaFoldDB" id="A0A6N2U8W4"/>
<dbReference type="EMBL" id="WDPD01000003">
    <property type="protein sequence ID" value="KAB7461698.1"/>
    <property type="molecule type" value="Genomic_DNA"/>
</dbReference>
<dbReference type="InterPro" id="IPR006938">
    <property type="entry name" value="DUF624"/>
</dbReference>
<evidence type="ECO:0000313" key="3">
    <source>
        <dbReference type="EMBL" id="VYT13877.1"/>
    </source>
</evidence>
<organism evidence="3">
    <name type="scientific">Bifidobacterium dentium</name>
    <dbReference type="NCBI Taxonomy" id="1689"/>
    <lineage>
        <taxon>Bacteria</taxon>
        <taxon>Bacillati</taxon>
        <taxon>Actinomycetota</taxon>
        <taxon>Actinomycetes</taxon>
        <taxon>Bifidobacteriales</taxon>
        <taxon>Bifidobacteriaceae</taxon>
        <taxon>Bifidobacterium</taxon>
    </lineage>
</organism>
<gene>
    <name evidence="3" type="ORF">BDLFYP24_00237</name>
    <name evidence="2" type="ORF">GBB04_04380</name>
</gene>
<accession>A0A6N2U8W4</accession>
<reference evidence="3" key="2">
    <citation type="submission" date="2019-11" db="EMBL/GenBank/DDBJ databases">
        <authorList>
            <person name="Feng L."/>
        </authorList>
    </citation>
    <scope>NUCLEOTIDE SEQUENCE</scope>
    <source>
        <strain evidence="3">BdentiumLFYP24</strain>
    </source>
</reference>